<proteinExistence type="predicted"/>
<evidence type="ECO:0000313" key="2">
    <source>
        <dbReference type="EMBL" id="KAJ1099042.1"/>
    </source>
</evidence>
<dbReference type="PROSITE" id="PS51257">
    <property type="entry name" value="PROKAR_LIPOPROTEIN"/>
    <property type="match status" value="1"/>
</dbReference>
<feature type="compositionally biased region" description="Basic residues" evidence="1">
    <location>
        <begin position="159"/>
        <end position="172"/>
    </location>
</feature>
<organism evidence="2 3">
    <name type="scientific">Pleurodeles waltl</name>
    <name type="common">Iberian ribbed newt</name>
    <dbReference type="NCBI Taxonomy" id="8319"/>
    <lineage>
        <taxon>Eukaryota</taxon>
        <taxon>Metazoa</taxon>
        <taxon>Chordata</taxon>
        <taxon>Craniata</taxon>
        <taxon>Vertebrata</taxon>
        <taxon>Euteleostomi</taxon>
        <taxon>Amphibia</taxon>
        <taxon>Batrachia</taxon>
        <taxon>Caudata</taxon>
        <taxon>Salamandroidea</taxon>
        <taxon>Salamandridae</taxon>
        <taxon>Pleurodelinae</taxon>
        <taxon>Pleurodeles</taxon>
    </lineage>
</organism>
<dbReference type="EMBL" id="JANPWB010000014">
    <property type="protein sequence ID" value="KAJ1099042.1"/>
    <property type="molecule type" value="Genomic_DNA"/>
</dbReference>
<evidence type="ECO:0000256" key="1">
    <source>
        <dbReference type="SAM" id="MobiDB-lite"/>
    </source>
</evidence>
<feature type="region of interest" description="Disordered" evidence="1">
    <location>
        <begin position="138"/>
        <end position="172"/>
    </location>
</feature>
<evidence type="ECO:0000313" key="3">
    <source>
        <dbReference type="Proteomes" id="UP001066276"/>
    </source>
</evidence>
<name>A0AAV7M655_PLEWA</name>
<dbReference type="InterPro" id="IPR042566">
    <property type="entry name" value="L1_C"/>
</dbReference>
<dbReference type="Proteomes" id="UP001066276">
    <property type="component" value="Chromosome 10"/>
</dbReference>
<comment type="caution">
    <text evidence="2">The sequence shown here is derived from an EMBL/GenBank/DDBJ whole genome shotgun (WGS) entry which is preliminary data.</text>
</comment>
<protein>
    <submittedName>
        <fullName evidence="2">Uncharacterized protein</fullName>
    </submittedName>
</protein>
<dbReference type="AlphaFoldDB" id="A0AAV7M655"/>
<accession>A0AAV7M655</accession>
<reference evidence="2" key="1">
    <citation type="journal article" date="2022" name="bioRxiv">
        <title>Sequencing and chromosome-scale assembly of the giantPleurodeles waltlgenome.</title>
        <authorList>
            <person name="Brown T."/>
            <person name="Elewa A."/>
            <person name="Iarovenko S."/>
            <person name="Subramanian E."/>
            <person name="Araus A.J."/>
            <person name="Petzold A."/>
            <person name="Susuki M."/>
            <person name="Suzuki K.-i.T."/>
            <person name="Hayashi T."/>
            <person name="Toyoda A."/>
            <person name="Oliveira C."/>
            <person name="Osipova E."/>
            <person name="Leigh N.D."/>
            <person name="Simon A."/>
            <person name="Yun M.H."/>
        </authorList>
    </citation>
    <scope>NUCLEOTIDE SEQUENCE</scope>
    <source>
        <strain evidence="2">20211129_DDA</strain>
        <tissue evidence="2">Liver</tissue>
    </source>
</reference>
<keyword evidence="3" id="KW-1185">Reference proteome</keyword>
<dbReference type="Gene3D" id="3.30.250.20">
    <property type="entry name" value="L1 transposable element, C-terminal domain"/>
    <property type="match status" value="1"/>
</dbReference>
<sequence length="172" mass="19217">MKIHQRPGPVPGCAGIAMSGAGCARRVPRHGADGSTWLALTHMAGADAELGGGRHPIPRSLWCGSVALGISREDAGDYTKMVQQQRQIFTKSKQRLQELNLLYTLVYPAWMRAVYESQTHFFDTLVLRWTDEKVGMRPHTPPHVDLDSSQGPDGLRHTTAFKKKQNRSRSKW</sequence>
<gene>
    <name evidence="2" type="ORF">NDU88_004146</name>
</gene>